<dbReference type="Gene3D" id="3.40.50.12090">
    <property type="match status" value="1"/>
</dbReference>
<keyword evidence="2" id="KW-0378">Hydrolase</keyword>
<dbReference type="PANTHER" id="PTHR30032:SF4">
    <property type="entry name" value="AMIDASE ENHANCER"/>
    <property type="match status" value="1"/>
</dbReference>
<dbReference type="EC" id="3.5.1.28" evidence="2"/>
<proteinExistence type="predicted"/>
<evidence type="ECO:0000256" key="1">
    <source>
        <dbReference type="SAM" id="SignalP"/>
    </source>
</evidence>
<dbReference type="Proteomes" id="UP000250245">
    <property type="component" value="Unassembled WGS sequence"/>
</dbReference>
<keyword evidence="1" id="KW-0732">Signal</keyword>
<dbReference type="AlphaFoldDB" id="A0A2X2YY06"/>
<feature type="signal peptide" evidence="1">
    <location>
        <begin position="1"/>
        <end position="27"/>
    </location>
</feature>
<evidence type="ECO:0000313" key="2">
    <source>
        <dbReference type="EMBL" id="SQB65355.1"/>
    </source>
</evidence>
<dbReference type="RefSeq" id="WP_013189144.1">
    <property type="nucleotide sequence ID" value="NZ_CP068112.1"/>
</dbReference>
<dbReference type="EMBL" id="UASJ01000001">
    <property type="protein sequence ID" value="SQB65355.1"/>
    <property type="molecule type" value="Genomic_DNA"/>
</dbReference>
<name>A0A2X2YY06_9ACTO</name>
<dbReference type="GeneID" id="55565251"/>
<dbReference type="InterPro" id="IPR007253">
    <property type="entry name" value="Cell_wall-bd_2"/>
</dbReference>
<organism evidence="2 3">
    <name type="scientific">Mobiluncus curtisii</name>
    <dbReference type="NCBI Taxonomy" id="2051"/>
    <lineage>
        <taxon>Bacteria</taxon>
        <taxon>Bacillati</taxon>
        <taxon>Actinomycetota</taxon>
        <taxon>Actinomycetes</taxon>
        <taxon>Actinomycetales</taxon>
        <taxon>Actinomycetaceae</taxon>
        <taxon>Mobiluncus</taxon>
    </lineage>
</organism>
<dbReference type="PANTHER" id="PTHR30032">
    <property type="entry name" value="N-ACETYLMURAMOYL-L-ALANINE AMIDASE-RELATED"/>
    <property type="match status" value="1"/>
</dbReference>
<dbReference type="GO" id="GO:0030288">
    <property type="term" value="C:outer membrane-bounded periplasmic space"/>
    <property type="evidence" value="ECO:0007669"/>
    <property type="project" value="TreeGrafter"/>
</dbReference>
<gene>
    <name evidence="2" type="primary">lytC_8</name>
    <name evidence="2" type="ORF">NCTC11820_01467</name>
</gene>
<reference evidence="2 3" key="1">
    <citation type="submission" date="2018-06" db="EMBL/GenBank/DDBJ databases">
        <authorList>
            <consortium name="Pathogen Informatics"/>
            <person name="Doyle S."/>
        </authorList>
    </citation>
    <scope>NUCLEOTIDE SEQUENCE [LARGE SCALE GENOMIC DNA]</scope>
    <source>
        <strain evidence="2 3">NCTC11820</strain>
    </source>
</reference>
<evidence type="ECO:0000313" key="3">
    <source>
        <dbReference type="Proteomes" id="UP000250245"/>
    </source>
</evidence>
<dbReference type="Pfam" id="PF04122">
    <property type="entry name" value="CW_binding_2"/>
    <property type="match status" value="3"/>
</dbReference>
<accession>A0A2X2YY06</accession>
<feature type="chain" id="PRO_5016030633" evidence="1">
    <location>
        <begin position="28"/>
        <end position="733"/>
    </location>
</feature>
<dbReference type="InterPro" id="IPR051922">
    <property type="entry name" value="Bact_Sporulation_Assoc"/>
</dbReference>
<dbReference type="GO" id="GO:0008745">
    <property type="term" value="F:N-acetylmuramoyl-L-alanine amidase activity"/>
    <property type="evidence" value="ECO:0007669"/>
    <property type="project" value="UniProtKB-EC"/>
</dbReference>
<sequence>MNLKKKFVIGAASLALVAGMGVAPAMAAPADISANRWAGTDRYDTAIQVALKGWADKNGENPSAATVYVSNGASLVDAIAGGVLKNGPMLLVNGDKAVQSKVADAIKKLNAGKVIALGGTGAVSDEALKAVAGTATTERIAGADRFETAAKIAEAAEKQGLKPNRVYLANGQTLVDALVGGQLKDGVILLTDGADKLPAATAKALNKIGGKASLYALGGTGAVSDAVLKSAAVSQTILIDSFLEDNKAAVEASAKADLAVNGWVKVNGATQDQFTDAISATPTTKAKIAATWPKVDATLAAGITNAWFLKNDADGVAQKETYVNAIQDASPTEKLESGAEATAYLGTTKAVANAQKAADTAAADVNATPTGTLESKLIAATGIINAAPTDADLDKVISAADKGLGSGVALADVQKVFPDVTAKTTGKEFVTSIGLDPAKLTSDVPGQTAVLESALKAQVAKLQADAAAAGKANTAAIKAKTKASEALDKLIHGAAVNYNVNRLGGADRFETAVKIAAYVYGEKGDKADPTRIYFANGMSFADAAVAGYIDNSKRPGPVLLVNKDSVPSVTGEQALAWDKAVDYVRKNVTFIGGTGVISDENGAAELEKLAPATAASGKVSFGTWDTSATKIAEIAVTTKDMPNGSTLSIEWYGRTGNTGTGDVLMVNSKLGKTAPGTEGKVTGVATSLDQDGKVKIIFDNVPNPKSYVRVKVTAKNSSGEVITETYSTWTEVK</sequence>
<protein>
    <submittedName>
        <fullName evidence="2">N-acetylmuramoyl-L-alanine amidase LytC</fullName>
        <ecNumber evidence="2">3.5.1.28</ecNumber>
    </submittedName>
</protein>